<dbReference type="EMBL" id="JAMFMB010000025">
    <property type="protein sequence ID" value="MCL6285257.1"/>
    <property type="molecule type" value="Genomic_DNA"/>
</dbReference>
<dbReference type="InterPro" id="IPR023214">
    <property type="entry name" value="HAD_sf"/>
</dbReference>
<keyword evidence="2" id="KW-1185">Reference proteome</keyword>
<protein>
    <recommendedName>
        <fullName evidence="3">Haloacid dehalogenase-like hydrolase</fullName>
    </recommendedName>
</protein>
<dbReference type="InterPro" id="IPR036412">
    <property type="entry name" value="HAD-like_sf"/>
</dbReference>
<dbReference type="SUPFAM" id="SSF56784">
    <property type="entry name" value="HAD-like"/>
    <property type="match status" value="1"/>
</dbReference>
<evidence type="ECO:0000313" key="1">
    <source>
        <dbReference type="EMBL" id="MCL6285257.1"/>
    </source>
</evidence>
<comment type="caution">
    <text evidence="1">The sequence shown here is derived from an EMBL/GenBank/DDBJ whole genome shotgun (WGS) entry which is preliminary data.</text>
</comment>
<dbReference type="Gene3D" id="3.40.50.1000">
    <property type="entry name" value="HAD superfamily/HAD-like"/>
    <property type="match status" value="1"/>
</dbReference>
<dbReference type="RefSeq" id="WP_249711865.1">
    <property type="nucleotide sequence ID" value="NZ_JAMFMB010000025.1"/>
</dbReference>
<gene>
    <name evidence="1" type="ORF">M3P21_17145</name>
</gene>
<evidence type="ECO:0000313" key="2">
    <source>
        <dbReference type="Proteomes" id="UP001203880"/>
    </source>
</evidence>
<sequence>MAPERAARTVARRQTALIQSDDNNFSAPRELNTLLMSYEVVSFDLFDTLVWRTVALADVHRKTSEFADRFLSGDDGPLPRELLLHARGRFQQMVKQRGMAQAPTPRNEVDLRDVFDGALAPYIRRPDRRARAVQALLDYEIETERQVLVVDPEMRDFLVMLRNQGKTLILASDMYLSEDLLRRLLIDLGLWDLFDHVFVSASVGVTKHSGLLFAHMDETLGLSDKRRFHLGDNWTNDVERPRAFGWDALHYFNPENERRKLELEKSEQFGAHLQARAARELLGQMKIDSARHGMLRLVAATFSLFSRQVLETAVAGGYDRVFFLTRDGTLFHELARQFLAGCGAGGKLPLPKMAELAFSRRVGLLLNYPEIDQPHWANYLRDNAQFLSRHPASLRGIMKSFGLGVKDLRVPDALRAEVEDCLASDDPETDIGFDILRKTRPDIMKPLHAALIARRDRIRCYVDEMGLLNREEKILLVDIGYSGTAVKSLSEYINLQERSGQTVRSRLSLMMLAANRFLPGNLSRLHPRINIIEPAIIGRKDELQRAVAISFAWLEPFTVDRTRGSLRDFIPGPYGELIPYFALPTPTGDGGVDRTTLLAAAGEFERMLRCSPLPAGCIDQSIIQMFTARFARPRRSTIRSMQSVTHHAGATEVRENSVILPIRPLHLRCDIRTCVSEDHWVQGSLKASGFGWLVPFFNKYIARIT</sequence>
<dbReference type="Gene3D" id="1.10.150.400">
    <property type="match status" value="1"/>
</dbReference>
<accession>A0ABT0Q782</accession>
<name>A0ABT0Q782_9RHOB</name>
<evidence type="ECO:0008006" key="3">
    <source>
        <dbReference type="Google" id="ProtNLM"/>
    </source>
</evidence>
<organism evidence="1 2">
    <name type="scientific">Ruegeria spongiae</name>
    <dbReference type="NCBI Taxonomy" id="2942209"/>
    <lineage>
        <taxon>Bacteria</taxon>
        <taxon>Pseudomonadati</taxon>
        <taxon>Pseudomonadota</taxon>
        <taxon>Alphaproteobacteria</taxon>
        <taxon>Rhodobacterales</taxon>
        <taxon>Roseobacteraceae</taxon>
        <taxon>Ruegeria</taxon>
    </lineage>
</organism>
<dbReference type="Proteomes" id="UP001203880">
    <property type="component" value="Unassembled WGS sequence"/>
</dbReference>
<reference evidence="1" key="1">
    <citation type="submission" date="2022-05" db="EMBL/GenBank/DDBJ databases">
        <authorList>
            <person name="Park J.-S."/>
        </authorList>
    </citation>
    <scope>NUCLEOTIDE SEQUENCE</scope>
    <source>
        <strain evidence="1">2012CJ41-6</strain>
    </source>
</reference>
<proteinExistence type="predicted"/>